<dbReference type="EMBL" id="CP036279">
    <property type="protein sequence ID" value="QDU63354.1"/>
    <property type="molecule type" value="Genomic_DNA"/>
</dbReference>
<evidence type="ECO:0000256" key="3">
    <source>
        <dbReference type="ARBA" id="ARBA00022729"/>
    </source>
</evidence>
<dbReference type="AlphaFoldDB" id="A0A518B8P9"/>
<dbReference type="Pfam" id="PF13145">
    <property type="entry name" value="Rotamase_2"/>
    <property type="match status" value="1"/>
</dbReference>
<comment type="catalytic activity">
    <reaction evidence="1">
        <text>[protein]-peptidylproline (omega=180) = [protein]-peptidylproline (omega=0)</text>
        <dbReference type="Rhea" id="RHEA:16237"/>
        <dbReference type="Rhea" id="RHEA-COMP:10747"/>
        <dbReference type="Rhea" id="RHEA-COMP:10748"/>
        <dbReference type="ChEBI" id="CHEBI:83833"/>
        <dbReference type="ChEBI" id="CHEBI:83834"/>
        <dbReference type="EC" id="5.2.1.8"/>
    </reaction>
</comment>
<dbReference type="InterPro" id="IPR050245">
    <property type="entry name" value="PrsA_foldase"/>
</dbReference>
<dbReference type="OrthoDB" id="275776at2"/>
<feature type="domain" description="PpiC" evidence="8">
    <location>
        <begin position="175"/>
        <end position="272"/>
    </location>
</feature>
<dbReference type="InterPro" id="IPR027304">
    <property type="entry name" value="Trigger_fact/SurA_dom_sf"/>
</dbReference>
<dbReference type="PANTHER" id="PTHR47245:SF1">
    <property type="entry name" value="FOLDASE PROTEIN PRSA"/>
    <property type="match status" value="1"/>
</dbReference>
<name>A0A518B8P9_9BACT</name>
<proteinExistence type="predicted"/>
<sequence precursor="true">MARWATRYAILVVVGITSALAPHAEAADLIPIFSKKKTTKVTTTKETPAERPEQIVAEVNGEKITRDMLADELIDNHGEQQLDAMINRLIIAQACRENNIDITREMIEEEIAKRTKQLNLTRREFVQRVLASRGISMGQYIRDTIAPALALKALCEDKIEVTDEDLQKAFQATYGEKVEVRMLIVHELRRAHELWEEVNKVKGTKERLQRFEDLCKTYSVDQASRPYGGKTQPISRHSGYPEIEDLAFGLEPGELSKIVQVPNGNMMLLCVRRVEERTDVTLDSKATKDSDDTVRDYLTKGLNDRKLRREIATFFESQREAAIVNNYLTADFDANAVVNGVTKPKAASPNAN</sequence>
<evidence type="ECO:0000259" key="8">
    <source>
        <dbReference type="PROSITE" id="PS50198"/>
    </source>
</evidence>
<dbReference type="GO" id="GO:0003755">
    <property type="term" value="F:peptidyl-prolyl cis-trans isomerase activity"/>
    <property type="evidence" value="ECO:0007669"/>
    <property type="project" value="UniProtKB-KW"/>
</dbReference>
<evidence type="ECO:0000256" key="7">
    <source>
        <dbReference type="SAM" id="SignalP"/>
    </source>
</evidence>
<evidence type="ECO:0000256" key="1">
    <source>
        <dbReference type="ARBA" id="ARBA00000971"/>
    </source>
</evidence>
<gene>
    <name evidence="9" type="primary">prsA2</name>
    <name evidence="9" type="ORF">Pan216_42320</name>
</gene>
<dbReference type="RefSeq" id="WP_145260766.1">
    <property type="nucleotide sequence ID" value="NZ_CP036279.1"/>
</dbReference>
<reference evidence="9 10" key="1">
    <citation type="submission" date="2019-02" db="EMBL/GenBank/DDBJ databases">
        <title>Deep-cultivation of Planctomycetes and their phenomic and genomic characterization uncovers novel biology.</title>
        <authorList>
            <person name="Wiegand S."/>
            <person name="Jogler M."/>
            <person name="Boedeker C."/>
            <person name="Pinto D."/>
            <person name="Vollmers J."/>
            <person name="Rivas-Marin E."/>
            <person name="Kohn T."/>
            <person name="Peeters S.H."/>
            <person name="Heuer A."/>
            <person name="Rast P."/>
            <person name="Oberbeckmann S."/>
            <person name="Bunk B."/>
            <person name="Jeske O."/>
            <person name="Meyerdierks A."/>
            <person name="Storesund J.E."/>
            <person name="Kallscheuer N."/>
            <person name="Luecker S."/>
            <person name="Lage O.M."/>
            <person name="Pohl T."/>
            <person name="Merkel B.J."/>
            <person name="Hornburger P."/>
            <person name="Mueller R.-W."/>
            <person name="Bruemmer F."/>
            <person name="Labrenz M."/>
            <person name="Spormann A.M."/>
            <person name="Op den Camp H."/>
            <person name="Overmann J."/>
            <person name="Amann R."/>
            <person name="Jetten M.S.M."/>
            <person name="Mascher T."/>
            <person name="Medema M.H."/>
            <person name="Devos D.P."/>
            <person name="Kaster A.-K."/>
            <person name="Ovreas L."/>
            <person name="Rohde M."/>
            <person name="Galperin M.Y."/>
            <person name="Jogler C."/>
        </authorList>
    </citation>
    <scope>NUCLEOTIDE SEQUENCE [LARGE SCALE GENOMIC DNA]</scope>
    <source>
        <strain evidence="9 10">Pan216</strain>
    </source>
</reference>
<dbReference type="KEGG" id="knv:Pan216_42320"/>
<keyword evidence="10" id="KW-1185">Reference proteome</keyword>
<protein>
    <recommendedName>
        <fullName evidence="2">peptidylprolyl isomerase</fullName>
        <ecNumber evidence="2">5.2.1.8</ecNumber>
    </recommendedName>
</protein>
<evidence type="ECO:0000256" key="4">
    <source>
        <dbReference type="ARBA" id="ARBA00023110"/>
    </source>
</evidence>
<dbReference type="Gene3D" id="3.10.50.40">
    <property type="match status" value="1"/>
</dbReference>
<evidence type="ECO:0000313" key="9">
    <source>
        <dbReference type="EMBL" id="QDU63354.1"/>
    </source>
</evidence>
<keyword evidence="3 7" id="KW-0732">Signal</keyword>
<dbReference type="Gene3D" id="1.10.4030.10">
    <property type="entry name" value="Porin chaperone SurA, peptide-binding domain"/>
    <property type="match status" value="1"/>
</dbReference>
<dbReference type="SUPFAM" id="SSF54534">
    <property type="entry name" value="FKBP-like"/>
    <property type="match status" value="1"/>
</dbReference>
<dbReference type="InterPro" id="IPR000297">
    <property type="entry name" value="PPIase_PpiC"/>
</dbReference>
<evidence type="ECO:0000256" key="5">
    <source>
        <dbReference type="ARBA" id="ARBA00023235"/>
    </source>
</evidence>
<dbReference type="EC" id="5.2.1.8" evidence="2"/>
<dbReference type="SUPFAM" id="SSF109998">
    <property type="entry name" value="Triger factor/SurA peptide-binding domain-like"/>
    <property type="match status" value="1"/>
</dbReference>
<dbReference type="PROSITE" id="PS50198">
    <property type="entry name" value="PPIC_PPIASE_2"/>
    <property type="match status" value="1"/>
</dbReference>
<keyword evidence="4 6" id="KW-0697">Rotamase</keyword>
<organism evidence="9 10">
    <name type="scientific">Kolteria novifilia</name>
    <dbReference type="NCBI Taxonomy" id="2527975"/>
    <lineage>
        <taxon>Bacteria</taxon>
        <taxon>Pseudomonadati</taxon>
        <taxon>Planctomycetota</taxon>
        <taxon>Planctomycetia</taxon>
        <taxon>Kolteriales</taxon>
        <taxon>Kolteriaceae</taxon>
        <taxon>Kolteria</taxon>
    </lineage>
</organism>
<feature type="chain" id="PRO_5022204839" description="peptidylprolyl isomerase" evidence="7">
    <location>
        <begin position="27"/>
        <end position="352"/>
    </location>
</feature>
<accession>A0A518B8P9</accession>
<evidence type="ECO:0000256" key="2">
    <source>
        <dbReference type="ARBA" id="ARBA00013194"/>
    </source>
</evidence>
<evidence type="ECO:0000256" key="6">
    <source>
        <dbReference type="PROSITE-ProRule" id="PRU00278"/>
    </source>
</evidence>
<evidence type="ECO:0000313" key="10">
    <source>
        <dbReference type="Proteomes" id="UP000317093"/>
    </source>
</evidence>
<dbReference type="InterPro" id="IPR046357">
    <property type="entry name" value="PPIase_dom_sf"/>
</dbReference>
<dbReference type="Proteomes" id="UP000317093">
    <property type="component" value="Chromosome"/>
</dbReference>
<keyword evidence="5 6" id="KW-0413">Isomerase</keyword>
<feature type="signal peptide" evidence="7">
    <location>
        <begin position="1"/>
        <end position="26"/>
    </location>
</feature>
<dbReference type="PANTHER" id="PTHR47245">
    <property type="entry name" value="PEPTIDYLPROLYL ISOMERASE"/>
    <property type="match status" value="1"/>
</dbReference>